<dbReference type="Proteomes" id="UP000683360">
    <property type="component" value="Unassembled WGS sequence"/>
</dbReference>
<name>A0A8S3U8Z3_MYTED</name>
<evidence type="ECO:0000256" key="1">
    <source>
        <dbReference type="SAM" id="MobiDB-lite"/>
    </source>
</evidence>
<reference evidence="2" key="1">
    <citation type="submission" date="2021-03" db="EMBL/GenBank/DDBJ databases">
        <authorList>
            <person name="Bekaert M."/>
        </authorList>
    </citation>
    <scope>NUCLEOTIDE SEQUENCE</scope>
</reference>
<feature type="region of interest" description="Disordered" evidence="1">
    <location>
        <begin position="84"/>
        <end position="103"/>
    </location>
</feature>
<dbReference type="AlphaFoldDB" id="A0A8S3U8Z3"/>
<dbReference type="EMBL" id="CAJPWZ010002386">
    <property type="protein sequence ID" value="CAG2237309.1"/>
    <property type="molecule type" value="Genomic_DNA"/>
</dbReference>
<organism evidence="2 3">
    <name type="scientific">Mytilus edulis</name>
    <name type="common">Blue mussel</name>
    <dbReference type="NCBI Taxonomy" id="6550"/>
    <lineage>
        <taxon>Eukaryota</taxon>
        <taxon>Metazoa</taxon>
        <taxon>Spiralia</taxon>
        <taxon>Lophotrochozoa</taxon>
        <taxon>Mollusca</taxon>
        <taxon>Bivalvia</taxon>
        <taxon>Autobranchia</taxon>
        <taxon>Pteriomorphia</taxon>
        <taxon>Mytilida</taxon>
        <taxon>Mytiloidea</taxon>
        <taxon>Mytilidae</taxon>
        <taxon>Mytilinae</taxon>
        <taxon>Mytilus</taxon>
    </lineage>
</organism>
<comment type="caution">
    <text evidence="2">The sequence shown here is derived from an EMBL/GenBank/DDBJ whole genome shotgun (WGS) entry which is preliminary data.</text>
</comment>
<evidence type="ECO:0000313" key="3">
    <source>
        <dbReference type="Proteomes" id="UP000683360"/>
    </source>
</evidence>
<keyword evidence="3" id="KW-1185">Reference proteome</keyword>
<gene>
    <name evidence="2" type="ORF">MEDL_49756</name>
</gene>
<sequence>MCLPPVFEELDEMKPVNSNYRMRIHNMLLEVLRSHAEKHSKESYLEKFYDCQQHSHAFSTTIQKSVKEMLEYEHEQEVNLKEELDSISMPEMSQTDSQEEEFNNTDTEKIISCMAMDLAINVVETSYYQTMDLLGGEPNISKIEKSSTGKLLVFGGKIIHVTVVNDTHYLGRGPITFEIHKDILQKLEDDSNLRKTLYDHGVSYSELESALEKPNRVPRKRHLIEVTNTPDENENKD</sequence>
<proteinExistence type="predicted"/>
<dbReference type="OrthoDB" id="5985115at2759"/>
<evidence type="ECO:0000313" key="2">
    <source>
        <dbReference type="EMBL" id="CAG2237309.1"/>
    </source>
</evidence>
<accession>A0A8S3U8Z3</accession>
<protein>
    <submittedName>
        <fullName evidence="2">Uncharacterized protein</fullName>
    </submittedName>
</protein>